<dbReference type="FunFam" id="3.40.50.720:FF:000173">
    <property type="entry name" value="3-oxoacyl-[acyl-carrier protein] reductase"/>
    <property type="match status" value="1"/>
</dbReference>
<dbReference type="InterPro" id="IPR020904">
    <property type="entry name" value="Sc_DH/Rdtase_CS"/>
</dbReference>
<organism evidence="3 4">
    <name type="scientific">Variovorax guangxiensis</name>
    <dbReference type="NCBI Taxonomy" id="1775474"/>
    <lineage>
        <taxon>Bacteria</taxon>
        <taxon>Pseudomonadati</taxon>
        <taxon>Pseudomonadota</taxon>
        <taxon>Betaproteobacteria</taxon>
        <taxon>Burkholderiales</taxon>
        <taxon>Comamonadaceae</taxon>
        <taxon>Variovorax</taxon>
    </lineage>
</organism>
<dbReference type="CDD" id="cd05233">
    <property type="entry name" value="SDR_c"/>
    <property type="match status" value="1"/>
</dbReference>
<accession>A0A502DLY2</accession>
<dbReference type="AlphaFoldDB" id="A0A502DLY2"/>
<dbReference type="GO" id="GO:0030497">
    <property type="term" value="P:fatty acid elongation"/>
    <property type="evidence" value="ECO:0007669"/>
    <property type="project" value="TreeGrafter"/>
</dbReference>
<evidence type="ECO:0000256" key="2">
    <source>
        <dbReference type="ARBA" id="ARBA00023002"/>
    </source>
</evidence>
<sequence length="253" mass="26383">MTTAGRLKGRVVVITGACGSIGRATTLRLALEGPEAIVALDAQSNFDRLAEAVRATGPDVVCLSIDCTKPDAIAAGFRQIHDRFARVDVLINTVGGSVRGKIGEFWCSEPSTWQRVIDLSLMSAMWCAREVVPGMRERGRGSIVNIASSAATLPIASMVDYGAAKAGVLGFTRGLALELAPFGVNVNAVSPGPIDTFGLQQLPLVRQRSLEGVPMGRLGSPEEIAAAVAFLAGDDGSFVTGQNLQVNGGKAFS</sequence>
<name>A0A502DLY2_9BURK</name>
<dbReference type="EMBL" id="RCZI01000004">
    <property type="protein sequence ID" value="TPG26064.1"/>
    <property type="molecule type" value="Genomic_DNA"/>
</dbReference>
<dbReference type="Pfam" id="PF13561">
    <property type="entry name" value="adh_short_C2"/>
    <property type="match status" value="1"/>
</dbReference>
<evidence type="ECO:0000313" key="3">
    <source>
        <dbReference type="EMBL" id="TPG26064.1"/>
    </source>
</evidence>
<dbReference type="SUPFAM" id="SSF51735">
    <property type="entry name" value="NAD(P)-binding Rossmann-fold domains"/>
    <property type="match status" value="1"/>
</dbReference>
<dbReference type="GO" id="GO:0016616">
    <property type="term" value="F:oxidoreductase activity, acting on the CH-OH group of donors, NAD or NADP as acceptor"/>
    <property type="evidence" value="ECO:0007669"/>
    <property type="project" value="TreeGrafter"/>
</dbReference>
<keyword evidence="2" id="KW-0560">Oxidoreductase</keyword>
<dbReference type="PANTHER" id="PTHR42760">
    <property type="entry name" value="SHORT-CHAIN DEHYDROGENASES/REDUCTASES FAMILY MEMBER"/>
    <property type="match status" value="1"/>
</dbReference>
<evidence type="ECO:0000256" key="1">
    <source>
        <dbReference type="ARBA" id="ARBA00006484"/>
    </source>
</evidence>
<dbReference type="PRINTS" id="PR00081">
    <property type="entry name" value="GDHRDH"/>
</dbReference>
<dbReference type="PRINTS" id="PR00080">
    <property type="entry name" value="SDRFAMILY"/>
</dbReference>
<dbReference type="PROSITE" id="PS00061">
    <property type="entry name" value="ADH_SHORT"/>
    <property type="match status" value="1"/>
</dbReference>
<dbReference type="Gene3D" id="3.40.50.720">
    <property type="entry name" value="NAD(P)-binding Rossmann-like Domain"/>
    <property type="match status" value="1"/>
</dbReference>
<dbReference type="InterPro" id="IPR036291">
    <property type="entry name" value="NAD(P)-bd_dom_sf"/>
</dbReference>
<comment type="caution">
    <text evidence="3">The sequence shown here is derived from an EMBL/GenBank/DDBJ whole genome shotgun (WGS) entry which is preliminary data.</text>
</comment>
<protein>
    <submittedName>
        <fullName evidence="3">SDR family oxidoreductase</fullName>
    </submittedName>
</protein>
<dbReference type="Proteomes" id="UP000319212">
    <property type="component" value="Unassembled WGS sequence"/>
</dbReference>
<dbReference type="InterPro" id="IPR002347">
    <property type="entry name" value="SDR_fam"/>
</dbReference>
<gene>
    <name evidence="3" type="ORF">EAH82_16905</name>
</gene>
<reference evidence="3 4" key="1">
    <citation type="journal article" date="2019" name="Environ. Microbiol.">
        <title>Species interactions and distinct microbial communities in high Arctic permafrost affected cryosols are associated with the CH4 and CO2 gas fluxes.</title>
        <authorList>
            <person name="Altshuler I."/>
            <person name="Hamel J."/>
            <person name="Turney S."/>
            <person name="Magnuson E."/>
            <person name="Levesque R."/>
            <person name="Greer C."/>
            <person name="Whyte L.G."/>
        </authorList>
    </citation>
    <scope>NUCLEOTIDE SEQUENCE [LARGE SCALE GENOMIC DNA]</scope>
    <source>
        <strain evidence="3 4">S06.C</strain>
    </source>
</reference>
<dbReference type="PANTHER" id="PTHR42760:SF40">
    <property type="entry name" value="3-OXOACYL-[ACYL-CARRIER-PROTEIN] REDUCTASE, CHLOROPLASTIC"/>
    <property type="match status" value="1"/>
</dbReference>
<proteinExistence type="inferred from homology"/>
<evidence type="ECO:0000313" key="4">
    <source>
        <dbReference type="Proteomes" id="UP000319212"/>
    </source>
</evidence>
<comment type="similarity">
    <text evidence="1">Belongs to the short-chain dehydrogenases/reductases (SDR) family.</text>
</comment>
<dbReference type="OrthoDB" id="9806974at2"/>
<dbReference type="RefSeq" id="WP_140843672.1">
    <property type="nucleotide sequence ID" value="NZ_RCZI01000004.1"/>
</dbReference>